<protein>
    <recommendedName>
        <fullName evidence="4">Secreted protein</fullName>
    </recommendedName>
</protein>
<name>A0A5C3N6Z8_9AGAM</name>
<dbReference type="Proteomes" id="UP000305948">
    <property type="component" value="Unassembled WGS sequence"/>
</dbReference>
<accession>A0A5C3N6Z8</accession>
<dbReference type="AlphaFoldDB" id="A0A5C3N6Z8"/>
<proteinExistence type="predicted"/>
<organism evidence="2 3">
    <name type="scientific">Heliocybe sulcata</name>
    <dbReference type="NCBI Taxonomy" id="5364"/>
    <lineage>
        <taxon>Eukaryota</taxon>
        <taxon>Fungi</taxon>
        <taxon>Dikarya</taxon>
        <taxon>Basidiomycota</taxon>
        <taxon>Agaricomycotina</taxon>
        <taxon>Agaricomycetes</taxon>
        <taxon>Gloeophyllales</taxon>
        <taxon>Gloeophyllaceae</taxon>
        <taxon>Heliocybe</taxon>
    </lineage>
</organism>
<evidence type="ECO:0000256" key="1">
    <source>
        <dbReference type="SAM" id="SignalP"/>
    </source>
</evidence>
<dbReference type="EMBL" id="ML213515">
    <property type="protein sequence ID" value="TFK49551.1"/>
    <property type="molecule type" value="Genomic_DNA"/>
</dbReference>
<keyword evidence="3" id="KW-1185">Reference proteome</keyword>
<reference evidence="2 3" key="1">
    <citation type="journal article" date="2019" name="Nat. Ecol. Evol.">
        <title>Megaphylogeny resolves global patterns of mushroom evolution.</title>
        <authorList>
            <person name="Varga T."/>
            <person name="Krizsan K."/>
            <person name="Foldi C."/>
            <person name="Dima B."/>
            <person name="Sanchez-Garcia M."/>
            <person name="Sanchez-Ramirez S."/>
            <person name="Szollosi G.J."/>
            <person name="Szarkandi J.G."/>
            <person name="Papp V."/>
            <person name="Albert L."/>
            <person name="Andreopoulos W."/>
            <person name="Angelini C."/>
            <person name="Antonin V."/>
            <person name="Barry K.W."/>
            <person name="Bougher N.L."/>
            <person name="Buchanan P."/>
            <person name="Buyck B."/>
            <person name="Bense V."/>
            <person name="Catcheside P."/>
            <person name="Chovatia M."/>
            <person name="Cooper J."/>
            <person name="Damon W."/>
            <person name="Desjardin D."/>
            <person name="Finy P."/>
            <person name="Geml J."/>
            <person name="Haridas S."/>
            <person name="Hughes K."/>
            <person name="Justo A."/>
            <person name="Karasinski D."/>
            <person name="Kautmanova I."/>
            <person name="Kiss B."/>
            <person name="Kocsube S."/>
            <person name="Kotiranta H."/>
            <person name="LaButti K.M."/>
            <person name="Lechner B.E."/>
            <person name="Liimatainen K."/>
            <person name="Lipzen A."/>
            <person name="Lukacs Z."/>
            <person name="Mihaltcheva S."/>
            <person name="Morgado L.N."/>
            <person name="Niskanen T."/>
            <person name="Noordeloos M.E."/>
            <person name="Ohm R.A."/>
            <person name="Ortiz-Santana B."/>
            <person name="Ovrebo C."/>
            <person name="Racz N."/>
            <person name="Riley R."/>
            <person name="Savchenko A."/>
            <person name="Shiryaev A."/>
            <person name="Soop K."/>
            <person name="Spirin V."/>
            <person name="Szebenyi C."/>
            <person name="Tomsovsky M."/>
            <person name="Tulloss R.E."/>
            <person name="Uehling J."/>
            <person name="Grigoriev I.V."/>
            <person name="Vagvolgyi C."/>
            <person name="Papp T."/>
            <person name="Martin F.M."/>
            <person name="Miettinen O."/>
            <person name="Hibbett D.S."/>
            <person name="Nagy L.G."/>
        </authorList>
    </citation>
    <scope>NUCLEOTIDE SEQUENCE [LARGE SCALE GENOMIC DNA]</scope>
    <source>
        <strain evidence="2 3">OMC1185</strain>
    </source>
</reference>
<evidence type="ECO:0008006" key="4">
    <source>
        <dbReference type="Google" id="ProtNLM"/>
    </source>
</evidence>
<feature type="signal peptide" evidence="1">
    <location>
        <begin position="1"/>
        <end position="24"/>
    </location>
</feature>
<evidence type="ECO:0000313" key="2">
    <source>
        <dbReference type="EMBL" id="TFK49551.1"/>
    </source>
</evidence>
<evidence type="ECO:0000313" key="3">
    <source>
        <dbReference type="Proteomes" id="UP000305948"/>
    </source>
</evidence>
<keyword evidence="1" id="KW-0732">Signal</keyword>
<sequence length="139" mass="15643">MFRSALTTSCVLLLFVMVPTPLRTFAHCCAVFSYISYTALLRVIIFRSVSAQRLTVQMTHSSCIKCIKLRSNPQPCQATLLNRHVLVLPEDIVSDTTPSTGSTMIVALIIHAHESRPRISPCFTTKIVVWSHASWYRFS</sequence>
<gene>
    <name evidence="2" type="ORF">OE88DRAFT_352594</name>
</gene>
<feature type="chain" id="PRO_5022914508" description="Secreted protein" evidence="1">
    <location>
        <begin position="25"/>
        <end position="139"/>
    </location>
</feature>